<sequence length="184" mass="20684">MSEAHATAFPDLALSHFELYVRDAARMEAFYTACLGFIVTDRGAGADAMVFLSRNAGEHHQLVLNPRPSGRPTDSPLDHISFRVADLAGVRRFYQALRAEAGVAVDAVSHGSTWSIYFRDPEGNRLEVFADTPWHVDQPCRFAIDLERDDAQLLAFTEQQLRGRPGFRPVAQWRREHGEAFGER</sequence>
<evidence type="ECO:0000313" key="3">
    <source>
        <dbReference type="Proteomes" id="UP001196601"/>
    </source>
</evidence>
<dbReference type="PROSITE" id="PS51819">
    <property type="entry name" value="VOC"/>
    <property type="match status" value="1"/>
</dbReference>
<organism evidence="2 3">
    <name type="scientific">Pseudomonas lalucatii</name>
    <dbReference type="NCBI Taxonomy" id="1424203"/>
    <lineage>
        <taxon>Bacteria</taxon>
        <taxon>Pseudomonadati</taxon>
        <taxon>Pseudomonadota</taxon>
        <taxon>Gammaproteobacteria</taxon>
        <taxon>Pseudomonadales</taxon>
        <taxon>Pseudomonadaceae</taxon>
        <taxon>Pseudomonas</taxon>
    </lineage>
</organism>
<evidence type="ECO:0000313" key="2">
    <source>
        <dbReference type="EMBL" id="MBS7660898.1"/>
    </source>
</evidence>
<protein>
    <submittedName>
        <fullName evidence="2">VOC family protein</fullName>
    </submittedName>
</protein>
<keyword evidence="3" id="KW-1185">Reference proteome</keyword>
<dbReference type="InterPro" id="IPR004360">
    <property type="entry name" value="Glyas_Fos-R_dOase_dom"/>
</dbReference>
<feature type="domain" description="VOC" evidence="1">
    <location>
        <begin position="13"/>
        <end position="131"/>
    </location>
</feature>
<dbReference type="Proteomes" id="UP001196601">
    <property type="component" value="Unassembled WGS sequence"/>
</dbReference>
<dbReference type="InterPro" id="IPR037523">
    <property type="entry name" value="VOC_core"/>
</dbReference>
<dbReference type="Pfam" id="PF00903">
    <property type="entry name" value="Glyoxalase"/>
    <property type="match status" value="1"/>
</dbReference>
<comment type="caution">
    <text evidence="2">The sequence shown here is derived from an EMBL/GenBank/DDBJ whole genome shotgun (WGS) entry which is preliminary data.</text>
</comment>
<dbReference type="PANTHER" id="PTHR21366">
    <property type="entry name" value="GLYOXALASE FAMILY PROTEIN"/>
    <property type="match status" value="1"/>
</dbReference>
<dbReference type="InterPro" id="IPR029068">
    <property type="entry name" value="Glyas_Bleomycin-R_OHBP_Dase"/>
</dbReference>
<reference evidence="2 3" key="1">
    <citation type="journal article" date="2021" name="Syst. Appl. Microbiol.">
        <title>Pseudomonas lalucatii sp. nov. isolated from Vallgornera, a karstic cave in Mallorca, Western Mediterranean.</title>
        <authorList>
            <person name="Busquets A."/>
            <person name="Mulet M."/>
            <person name="Gomila M."/>
            <person name="Garcia-Valdes E."/>
        </authorList>
    </citation>
    <scope>NUCLEOTIDE SEQUENCE [LARGE SCALE GENOMIC DNA]</scope>
    <source>
        <strain evidence="2 3">R1b54</strain>
    </source>
</reference>
<dbReference type="RefSeq" id="WP_213638257.1">
    <property type="nucleotide sequence ID" value="NZ_JADPMV010000001.1"/>
</dbReference>
<proteinExistence type="predicted"/>
<dbReference type="InterPro" id="IPR050383">
    <property type="entry name" value="GlyoxalaseI/FosfomycinResist"/>
</dbReference>
<dbReference type="SUPFAM" id="SSF54593">
    <property type="entry name" value="Glyoxalase/Bleomycin resistance protein/Dihydroxybiphenyl dioxygenase"/>
    <property type="match status" value="1"/>
</dbReference>
<name>A0ABS5PXH2_9PSED</name>
<evidence type="ECO:0000259" key="1">
    <source>
        <dbReference type="PROSITE" id="PS51819"/>
    </source>
</evidence>
<dbReference type="Gene3D" id="3.10.180.10">
    <property type="entry name" value="2,3-Dihydroxybiphenyl 1,2-Dioxygenase, domain 1"/>
    <property type="match status" value="1"/>
</dbReference>
<accession>A0ABS5PXH2</accession>
<dbReference type="EMBL" id="JADPMV010000001">
    <property type="protein sequence ID" value="MBS7660898.1"/>
    <property type="molecule type" value="Genomic_DNA"/>
</dbReference>
<dbReference type="PANTHER" id="PTHR21366:SF14">
    <property type="entry name" value="GLYOXALASE DOMAIN-CONTAINING PROTEIN 5"/>
    <property type="match status" value="1"/>
</dbReference>
<gene>
    <name evidence="2" type="ORF">I0D00_02890</name>
</gene>